<keyword evidence="2" id="KW-0812">Transmembrane</keyword>
<evidence type="ECO:0000313" key="4">
    <source>
        <dbReference type="Proteomes" id="UP001500518"/>
    </source>
</evidence>
<keyword evidence="2" id="KW-0472">Membrane</keyword>
<dbReference type="EMBL" id="BAABHV010000009">
    <property type="protein sequence ID" value="GAA5051402.1"/>
    <property type="molecule type" value="Genomic_DNA"/>
</dbReference>
<accession>A0ABP9K500</accession>
<organism evidence="3 4">
    <name type="scientific">Erythrobacter westpacificensis</name>
    <dbReference type="NCBI Taxonomy" id="1055231"/>
    <lineage>
        <taxon>Bacteria</taxon>
        <taxon>Pseudomonadati</taxon>
        <taxon>Pseudomonadota</taxon>
        <taxon>Alphaproteobacteria</taxon>
        <taxon>Sphingomonadales</taxon>
        <taxon>Erythrobacteraceae</taxon>
        <taxon>Erythrobacter/Porphyrobacter group</taxon>
        <taxon>Erythrobacter</taxon>
    </lineage>
</organism>
<evidence type="ECO:0000256" key="1">
    <source>
        <dbReference type="SAM" id="MobiDB-lite"/>
    </source>
</evidence>
<protein>
    <recommendedName>
        <fullName evidence="5">LapA family protein</fullName>
    </recommendedName>
</protein>
<dbReference type="Proteomes" id="UP001500518">
    <property type="component" value="Unassembled WGS sequence"/>
</dbReference>
<feature type="transmembrane region" description="Helical" evidence="2">
    <location>
        <begin position="44"/>
        <end position="61"/>
    </location>
</feature>
<gene>
    <name evidence="3" type="ORF">GCM10023208_11250</name>
</gene>
<proteinExistence type="predicted"/>
<name>A0ABP9K500_9SPHN</name>
<evidence type="ECO:0000256" key="2">
    <source>
        <dbReference type="SAM" id="Phobius"/>
    </source>
</evidence>
<reference evidence="4" key="1">
    <citation type="journal article" date="2019" name="Int. J. Syst. Evol. Microbiol.">
        <title>The Global Catalogue of Microorganisms (GCM) 10K type strain sequencing project: providing services to taxonomists for standard genome sequencing and annotation.</title>
        <authorList>
            <consortium name="The Broad Institute Genomics Platform"/>
            <consortium name="The Broad Institute Genome Sequencing Center for Infectious Disease"/>
            <person name="Wu L."/>
            <person name="Ma J."/>
        </authorList>
    </citation>
    <scope>NUCLEOTIDE SEQUENCE [LARGE SCALE GENOMIC DNA]</scope>
    <source>
        <strain evidence="4">JCM 18014</strain>
    </source>
</reference>
<sequence length="157" mass="17318">MQIVRTVIWVLLLVGLLLFSIANWDPTVTVRIWDGIVVDTKIPAIVIVSFAIGFVPMWLYHRASKWRLNRKIASLENAARTAAATPVAMRQEHDEEPVNTEPDVRADPDTPLKPTTPEHIGPEATATEPTEADKPGPLFGSDEPKSDKPDSESESKA</sequence>
<keyword evidence="2" id="KW-1133">Transmembrane helix</keyword>
<dbReference type="RefSeq" id="WP_346032136.1">
    <property type="nucleotide sequence ID" value="NZ_BAABHV010000009.1"/>
</dbReference>
<feature type="region of interest" description="Disordered" evidence="1">
    <location>
        <begin position="83"/>
        <end position="157"/>
    </location>
</feature>
<evidence type="ECO:0000313" key="3">
    <source>
        <dbReference type="EMBL" id="GAA5051402.1"/>
    </source>
</evidence>
<keyword evidence="4" id="KW-1185">Reference proteome</keyword>
<evidence type="ECO:0008006" key="5">
    <source>
        <dbReference type="Google" id="ProtNLM"/>
    </source>
</evidence>
<feature type="compositionally biased region" description="Basic and acidic residues" evidence="1">
    <location>
        <begin position="142"/>
        <end position="157"/>
    </location>
</feature>
<comment type="caution">
    <text evidence="3">The sequence shown here is derived from an EMBL/GenBank/DDBJ whole genome shotgun (WGS) entry which is preliminary data.</text>
</comment>
<feature type="transmembrane region" description="Helical" evidence="2">
    <location>
        <begin position="7"/>
        <end position="24"/>
    </location>
</feature>